<dbReference type="PROSITE" id="PS51186">
    <property type="entry name" value="GNAT"/>
    <property type="match status" value="1"/>
</dbReference>
<evidence type="ECO:0000256" key="2">
    <source>
        <dbReference type="ARBA" id="ARBA00023315"/>
    </source>
</evidence>
<keyword evidence="1" id="KW-0808">Transferase</keyword>
<dbReference type="Pfam" id="PF13508">
    <property type="entry name" value="Acetyltransf_7"/>
    <property type="match status" value="1"/>
</dbReference>
<accession>A0A8H9IB42</accession>
<dbReference type="Gene3D" id="3.40.630.30">
    <property type="match status" value="1"/>
</dbReference>
<name>A0A8H9IB42_9ALTE</name>
<dbReference type="AlphaFoldDB" id="A0A8H9IB42"/>
<dbReference type="InterPro" id="IPR000182">
    <property type="entry name" value="GNAT_dom"/>
</dbReference>
<dbReference type="PANTHER" id="PTHR43800">
    <property type="entry name" value="PEPTIDYL-LYSINE N-ACETYLTRANSFERASE YJAB"/>
    <property type="match status" value="1"/>
</dbReference>
<sequence length="153" mass="17137">MKVNIRQYLASDLPLVLSSWEAATRLAHPFMTDEFIDQEGINVAEVYMPNTNTWVAEIDNNVEGFIALMGNEVGAIFLQPYCHGKGIGKALMDKAQELHGDLDVEVFKDNSIGRSFYARYGFKQIEEKLHAPTGKQILRLTFTANADAPRMGQ</sequence>
<dbReference type="InterPro" id="IPR016181">
    <property type="entry name" value="Acyl_CoA_acyltransferase"/>
</dbReference>
<gene>
    <name evidence="4" type="ORF">GCM10011274_25150</name>
</gene>
<comment type="caution">
    <text evidence="4">The sequence shown here is derived from an EMBL/GenBank/DDBJ whole genome shotgun (WGS) entry which is preliminary data.</text>
</comment>
<dbReference type="PANTHER" id="PTHR43800:SF1">
    <property type="entry name" value="PEPTIDYL-LYSINE N-ACETYLTRANSFERASE YJAB"/>
    <property type="match status" value="1"/>
</dbReference>
<evidence type="ECO:0000313" key="4">
    <source>
        <dbReference type="EMBL" id="GGZ65776.1"/>
    </source>
</evidence>
<dbReference type="CDD" id="cd04301">
    <property type="entry name" value="NAT_SF"/>
    <property type="match status" value="1"/>
</dbReference>
<evidence type="ECO:0000256" key="1">
    <source>
        <dbReference type="ARBA" id="ARBA00022679"/>
    </source>
</evidence>
<evidence type="ECO:0000313" key="5">
    <source>
        <dbReference type="Proteomes" id="UP000622604"/>
    </source>
</evidence>
<dbReference type="GO" id="GO:0016747">
    <property type="term" value="F:acyltransferase activity, transferring groups other than amino-acyl groups"/>
    <property type="evidence" value="ECO:0007669"/>
    <property type="project" value="InterPro"/>
</dbReference>
<reference evidence="4" key="2">
    <citation type="submission" date="2020-09" db="EMBL/GenBank/DDBJ databases">
        <authorList>
            <person name="Sun Q."/>
            <person name="Kim S."/>
        </authorList>
    </citation>
    <scope>NUCLEOTIDE SEQUENCE</scope>
    <source>
        <strain evidence="4">KCTC 32337</strain>
    </source>
</reference>
<keyword evidence="2" id="KW-0012">Acyltransferase</keyword>
<dbReference type="EMBL" id="BMZC01000006">
    <property type="protein sequence ID" value="GGZ65776.1"/>
    <property type="molecule type" value="Genomic_DNA"/>
</dbReference>
<organism evidence="4 5">
    <name type="scientific">Paraglaciecola chathamensis</name>
    <dbReference type="NCBI Taxonomy" id="368405"/>
    <lineage>
        <taxon>Bacteria</taxon>
        <taxon>Pseudomonadati</taxon>
        <taxon>Pseudomonadota</taxon>
        <taxon>Gammaproteobacteria</taxon>
        <taxon>Alteromonadales</taxon>
        <taxon>Alteromonadaceae</taxon>
        <taxon>Paraglaciecola</taxon>
    </lineage>
</organism>
<evidence type="ECO:0000259" key="3">
    <source>
        <dbReference type="PROSITE" id="PS51186"/>
    </source>
</evidence>
<dbReference type="RefSeq" id="WP_191866186.1">
    <property type="nucleotide sequence ID" value="NZ_BMZC01000006.1"/>
</dbReference>
<feature type="domain" description="N-acetyltransferase" evidence="3">
    <location>
        <begin position="3"/>
        <end position="143"/>
    </location>
</feature>
<reference evidence="4" key="1">
    <citation type="journal article" date="2014" name="Int. J. Syst. Evol. Microbiol.">
        <title>Complete genome sequence of Corynebacterium casei LMG S-19264T (=DSM 44701T), isolated from a smear-ripened cheese.</title>
        <authorList>
            <consortium name="US DOE Joint Genome Institute (JGI-PGF)"/>
            <person name="Walter F."/>
            <person name="Albersmeier A."/>
            <person name="Kalinowski J."/>
            <person name="Ruckert C."/>
        </authorList>
    </citation>
    <scope>NUCLEOTIDE SEQUENCE</scope>
    <source>
        <strain evidence="4">KCTC 32337</strain>
    </source>
</reference>
<proteinExistence type="predicted"/>
<dbReference type="Proteomes" id="UP000622604">
    <property type="component" value="Unassembled WGS sequence"/>
</dbReference>
<dbReference type="SUPFAM" id="SSF55729">
    <property type="entry name" value="Acyl-CoA N-acyltransferases (Nat)"/>
    <property type="match status" value="1"/>
</dbReference>
<protein>
    <submittedName>
        <fullName evidence="4">Acetyltransferase</fullName>
    </submittedName>
</protein>